<evidence type="ECO:0000313" key="3">
    <source>
        <dbReference type="Proteomes" id="UP000799539"/>
    </source>
</evidence>
<sequence>MTSPVTNLSWTAINQPRRRSMLESSPAPTRRPYARAAYVHIPTFPPSRDHWTTPARPLVLPTPPTTPAALTLPEPAFVPPRGPYYGQQHESSTVSLWRQRTLPHESMVPSDLAEYVRSVRRLDTVPMFRLSDLCNVHESPIAQTYVIDRLQTPGFAPYSIAAMLNSPESPEAPAPHADTSNPRFRDNFESDDADEVGFQPSSPLFTGPHPPIPPTTTLHVLSERRSSLVIGAMNMLSITRPSFPELAPGNNANDQAHVCATHYQSANHGSAGTSGQRQSIPEECGRY</sequence>
<feature type="region of interest" description="Disordered" evidence="1">
    <location>
        <begin position="266"/>
        <end position="287"/>
    </location>
</feature>
<accession>A0A6A6FMS7</accession>
<organism evidence="2 3">
    <name type="scientific">Cercospora zeae-maydis SCOH1-5</name>
    <dbReference type="NCBI Taxonomy" id="717836"/>
    <lineage>
        <taxon>Eukaryota</taxon>
        <taxon>Fungi</taxon>
        <taxon>Dikarya</taxon>
        <taxon>Ascomycota</taxon>
        <taxon>Pezizomycotina</taxon>
        <taxon>Dothideomycetes</taxon>
        <taxon>Dothideomycetidae</taxon>
        <taxon>Mycosphaerellales</taxon>
        <taxon>Mycosphaerellaceae</taxon>
        <taxon>Cercospora</taxon>
    </lineage>
</organism>
<feature type="region of interest" description="Disordered" evidence="1">
    <location>
        <begin position="166"/>
        <end position="196"/>
    </location>
</feature>
<dbReference type="OrthoDB" id="10348327at2759"/>
<proteinExistence type="predicted"/>
<evidence type="ECO:0000256" key="1">
    <source>
        <dbReference type="SAM" id="MobiDB-lite"/>
    </source>
</evidence>
<reference evidence="2" key="1">
    <citation type="journal article" date="2020" name="Stud. Mycol.">
        <title>101 Dothideomycetes genomes: a test case for predicting lifestyles and emergence of pathogens.</title>
        <authorList>
            <person name="Haridas S."/>
            <person name="Albert R."/>
            <person name="Binder M."/>
            <person name="Bloem J."/>
            <person name="Labutti K."/>
            <person name="Salamov A."/>
            <person name="Andreopoulos B."/>
            <person name="Baker S."/>
            <person name="Barry K."/>
            <person name="Bills G."/>
            <person name="Bluhm B."/>
            <person name="Cannon C."/>
            <person name="Castanera R."/>
            <person name="Culley D."/>
            <person name="Daum C."/>
            <person name="Ezra D."/>
            <person name="Gonzalez J."/>
            <person name="Henrissat B."/>
            <person name="Kuo A."/>
            <person name="Liang C."/>
            <person name="Lipzen A."/>
            <person name="Lutzoni F."/>
            <person name="Magnuson J."/>
            <person name="Mondo S."/>
            <person name="Nolan M."/>
            <person name="Ohm R."/>
            <person name="Pangilinan J."/>
            <person name="Park H.-J."/>
            <person name="Ramirez L."/>
            <person name="Alfaro M."/>
            <person name="Sun H."/>
            <person name="Tritt A."/>
            <person name="Yoshinaga Y."/>
            <person name="Zwiers L.-H."/>
            <person name="Turgeon B."/>
            <person name="Goodwin S."/>
            <person name="Spatafora J."/>
            <person name="Crous P."/>
            <person name="Grigoriev I."/>
        </authorList>
    </citation>
    <scope>NUCLEOTIDE SEQUENCE</scope>
    <source>
        <strain evidence="2">SCOH1-5</strain>
    </source>
</reference>
<dbReference type="EMBL" id="ML992667">
    <property type="protein sequence ID" value="KAF2214755.1"/>
    <property type="molecule type" value="Genomic_DNA"/>
</dbReference>
<dbReference type="AlphaFoldDB" id="A0A6A6FMS7"/>
<feature type="compositionally biased region" description="Low complexity" evidence="1">
    <location>
        <begin position="166"/>
        <end position="175"/>
    </location>
</feature>
<dbReference type="Proteomes" id="UP000799539">
    <property type="component" value="Unassembled WGS sequence"/>
</dbReference>
<protein>
    <submittedName>
        <fullName evidence="2">Uncharacterized protein</fullName>
    </submittedName>
</protein>
<keyword evidence="3" id="KW-1185">Reference proteome</keyword>
<name>A0A6A6FMS7_9PEZI</name>
<evidence type="ECO:0000313" key="2">
    <source>
        <dbReference type="EMBL" id="KAF2214755.1"/>
    </source>
</evidence>
<feature type="compositionally biased region" description="Polar residues" evidence="1">
    <location>
        <begin position="266"/>
        <end position="279"/>
    </location>
</feature>
<gene>
    <name evidence="2" type="ORF">CERZMDRAFT_95144</name>
</gene>